<dbReference type="Pfam" id="PF08766">
    <property type="entry name" value="DEK_C"/>
    <property type="match status" value="1"/>
</dbReference>
<evidence type="ECO:0000256" key="3">
    <source>
        <dbReference type="ARBA" id="ARBA00023015"/>
    </source>
</evidence>
<feature type="region of interest" description="Disordered" evidence="7">
    <location>
        <begin position="52"/>
        <end position="130"/>
    </location>
</feature>
<organism evidence="9 10">
    <name type="scientific">Coccomyxa viridis</name>
    <dbReference type="NCBI Taxonomy" id="1274662"/>
    <lineage>
        <taxon>Eukaryota</taxon>
        <taxon>Viridiplantae</taxon>
        <taxon>Chlorophyta</taxon>
        <taxon>core chlorophytes</taxon>
        <taxon>Trebouxiophyceae</taxon>
        <taxon>Trebouxiophyceae incertae sedis</taxon>
        <taxon>Coccomyxaceae</taxon>
        <taxon>Coccomyxa</taxon>
    </lineage>
</organism>
<keyword evidence="5" id="KW-0804">Transcription</keyword>
<evidence type="ECO:0000256" key="6">
    <source>
        <dbReference type="ARBA" id="ARBA00023242"/>
    </source>
</evidence>
<dbReference type="SUPFAM" id="SSF109715">
    <property type="entry name" value="DEK C-terminal domain"/>
    <property type="match status" value="1"/>
</dbReference>
<comment type="caution">
    <text evidence="9">The sequence shown here is derived from an EMBL/GenBank/DDBJ whole genome shotgun (WGS) entry which is preliminary data.</text>
</comment>
<feature type="compositionally biased region" description="Basic and acidic residues" evidence="7">
    <location>
        <begin position="56"/>
        <end position="70"/>
    </location>
</feature>
<evidence type="ECO:0000256" key="7">
    <source>
        <dbReference type="SAM" id="MobiDB-lite"/>
    </source>
</evidence>
<keyword evidence="3" id="KW-0805">Transcription regulation</keyword>
<reference evidence="9 10" key="1">
    <citation type="submission" date="2023-10" db="EMBL/GenBank/DDBJ databases">
        <authorList>
            <person name="Maclean D."/>
            <person name="Macfadyen A."/>
        </authorList>
    </citation>
    <scope>NUCLEOTIDE SEQUENCE [LARGE SCALE GENOMIC DNA]</scope>
</reference>
<dbReference type="SUPFAM" id="SSF54447">
    <property type="entry name" value="ssDNA-binding transcriptional regulator domain"/>
    <property type="match status" value="2"/>
</dbReference>
<dbReference type="PANTHER" id="PTHR13215">
    <property type="entry name" value="RNA POLYMERASE II TRANSCRIPTIONAL COACTIVATOR"/>
    <property type="match status" value="1"/>
</dbReference>
<accession>A0AAV1HXQ2</accession>
<sequence length="251" mass="28222">MEDTVRQEVQSMLKEADLDTVSERNIKDQIAEKLGNVDQYKNMIREEIESFLESIQMHEQEQEDEHERKSAAPKRKAAGGRDHQPQAKVQKASPAAVRAGPADSDEEEVEQSDEEPGSSGGLPIKLSSTRRADVSEFKGKTFINIREYYEKDGEQLPGKKGISLSTEQFNTLKESASSIQAALEAEDTDYKLQLSQRRVVRINIYNGKPMVDIREMYEKDGEERPGKKGISLVPEQWTTLKKGLPALNSAI</sequence>
<dbReference type="InterPro" id="IPR009044">
    <property type="entry name" value="ssDNA-bd_transcriptional_reg"/>
</dbReference>
<dbReference type="GO" id="GO:0005634">
    <property type="term" value="C:nucleus"/>
    <property type="evidence" value="ECO:0007669"/>
    <property type="project" value="UniProtKB-SubCell"/>
</dbReference>
<dbReference type="Proteomes" id="UP001314263">
    <property type="component" value="Unassembled WGS sequence"/>
</dbReference>
<dbReference type="Gene3D" id="2.30.31.10">
    <property type="entry name" value="Transcriptional Coactivator Pc4, Chain A"/>
    <property type="match status" value="2"/>
</dbReference>
<dbReference type="AlphaFoldDB" id="A0AAV1HXQ2"/>
<keyword evidence="10" id="KW-1185">Reference proteome</keyword>
<dbReference type="InterPro" id="IPR014876">
    <property type="entry name" value="DEK_C"/>
</dbReference>
<name>A0AAV1HXQ2_9CHLO</name>
<feature type="compositionally biased region" description="Acidic residues" evidence="7">
    <location>
        <begin position="103"/>
        <end position="116"/>
    </location>
</feature>
<dbReference type="Pfam" id="PF02229">
    <property type="entry name" value="PC4"/>
    <property type="match status" value="2"/>
</dbReference>
<proteinExistence type="inferred from homology"/>
<evidence type="ECO:0000256" key="2">
    <source>
        <dbReference type="ARBA" id="ARBA00009001"/>
    </source>
</evidence>
<evidence type="ECO:0000256" key="1">
    <source>
        <dbReference type="ARBA" id="ARBA00004123"/>
    </source>
</evidence>
<evidence type="ECO:0000313" key="9">
    <source>
        <dbReference type="EMBL" id="CAK0761354.1"/>
    </source>
</evidence>
<keyword evidence="6" id="KW-0539">Nucleus</keyword>
<dbReference type="GO" id="GO:0003713">
    <property type="term" value="F:transcription coactivator activity"/>
    <property type="evidence" value="ECO:0007669"/>
    <property type="project" value="InterPro"/>
</dbReference>
<evidence type="ECO:0000313" key="10">
    <source>
        <dbReference type="Proteomes" id="UP001314263"/>
    </source>
</evidence>
<evidence type="ECO:0000256" key="4">
    <source>
        <dbReference type="ARBA" id="ARBA00023125"/>
    </source>
</evidence>
<evidence type="ECO:0000259" key="8">
    <source>
        <dbReference type="PROSITE" id="PS51998"/>
    </source>
</evidence>
<dbReference type="InterPro" id="IPR003173">
    <property type="entry name" value="PC4_C"/>
</dbReference>
<dbReference type="PROSITE" id="PS51998">
    <property type="entry name" value="DEK_C"/>
    <property type="match status" value="1"/>
</dbReference>
<evidence type="ECO:0000256" key="5">
    <source>
        <dbReference type="ARBA" id="ARBA00023163"/>
    </source>
</evidence>
<comment type="similarity">
    <text evidence="2">Belongs to the transcriptional coactivator PC4 family.</text>
</comment>
<keyword evidence="4" id="KW-0238">DNA-binding</keyword>
<feature type="domain" description="DEK-C" evidence="8">
    <location>
        <begin position="1"/>
        <end position="53"/>
    </location>
</feature>
<dbReference type="InterPro" id="IPR045125">
    <property type="entry name" value="Sub1/Tcp4-like"/>
</dbReference>
<gene>
    <name evidence="9" type="ORF">CVIRNUC_002852</name>
</gene>
<dbReference type="GO" id="GO:0060261">
    <property type="term" value="P:positive regulation of transcription initiation by RNA polymerase II"/>
    <property type="evidence" value="ECO:0007669"/>
    <property type="project" value="InterPro"/>
</dbReference>
<dbReference type="EMBL" id="CAUYUE010000004">
    <property type="protein sequence ID" value="CAK0761354.1"/>
    <property type="molecule type" value="Genomic_DNA"/>
</dbReference>
<protein>
    <recommendedName>
        <fullName evidence="8">DEK-C domain-containing protein</fullName>
    </recommendedName>
</protein>
<dbReference type="GO" id="GO:0003677">
    <property type="term" value="F:DNA binding"/>
    <property type="evidence" value="ECO:0007669"/>
    <property type="project" value="UniProtKB-KW"/>
</dbReference>
<comment type="subcellular location">
    <subcellularLocation>
        <location evidence="1">Nucleus</location>
    </subcellularLocation>
</comment>